<keyword evidence="1" id="KW-0808">Transferase</keyword>
<keyword evidence="3" id="KW-0418">Kinase</keyword>
<sequence length="1340" mass="153054">MDPKDITFRLLEEITDGFSEERKVGQGAYGTVYKGEFKNGDEIAVKMLHNDTLGFDDKQFENEFQNLMRLEHPNIVRLVAYCYETQHKYAEYRGRIVFAAIIHRALCFEYLHGGSLENHLSDEFHGLDWPTRFKIIKGTCEGLKYLHEGLKPPIYHLDLKPGNILLDKNMVPKLADFGLSKLFTDEKTRITQTPVGTVGYLPPEYIERNVLSNKLDIFSLGVVMLNVIAGPRGRSRSAEMSSQEFTDLVLGNWTIRLQAAWNGFSLEAYRQQVKTCTEIALKCVETDRHKRPNILDVINEINETETMTGKLPISHGLDPDQFVSDNREKQSSYSNEFASLESRLASHLNLTDTHGNQEANSYCFREKEEDRQIIPMENPDVPVDVHPTEPWILTGNIVGSVDVLNCDTQEMTNLLQGSYAPRGMLPDSLITIDLNPTSAAKLIAREQWFVVGYNDGFIRVYTYKSPVQQVKRFKAHSWNITCLDVHPTEPYVLSVGSFDPIKMWDWNRCWECIRMFDMQGFVAHGIKFNPHDTYRFVVASMMNTQVWNFRSSRREFTLLGHGAAIWDCRSRTCVQTLIGHMDCVTCVCSHPDLPILLTGSADETVRLWNSNTFKLEGVLDFELGKVAAIVCLKGSKRVAIGHQAGLVITEIRHEQPGPSNRSGHAPGTRSSISPEFSKGNGAVQWWEEWQLRILVLASLAVQCYLSFFANARKTHIRALFRLSIWLAFLGGDALAIYALATIFNRQRKPRYRSGSHDLEVLWAPIMLIHLGGQISISAYNIEDNELWRRHIVTSVSQVAVALYIFTKSWSPSADKRLLAAGILLFIIGVIKCIEKPWALMRASFGSIVNTFHPSPRTESIHREIEHEEYIQRARDLVQLHGNEEASRSSTSTQDIAQLENHLSIPDKLFVDFAYSFPDRLTKLRSFWCLSTDRVYGALRKGLSDTFDLIYSKIWHDEDQNRSTPECVNDLSVCTWLVTAIVPIVPIGLFHSIRKEAYRGIDIKVTFILLYVTYFLWITTPMAWGFYEEIGWSNVVFQHNLIRFFARKKKHRRLMAIVDWLQCRGLIDQYFHLEPCYSAKGVTDLVSGHAKDGWVNYILDVQSYWKFSDSRGHLTLERNNCEEIFTRASIEKPFDESIILWHLATDFCFHRMGASPDSDGVVKRCRQMSNYMMHLLFANPEMLLPSSRRVLFTAAYGELEDILQGDDVSLFDEKTLTQKIIGKAESAVESGFIREAWILAKELMQLGDEKKMWRVIRGVWIEMLCFSAGRCRGYLHARSLGSGGEFLTVVSLVMSHAGLETFAERQQRVQLRLSKEERVSIARRRIDGATNHVDAGVSTQV</sequence>
<evidence type="ECO:0000256" key="2">
    <source>
        <dbReference type="ARBA" id="ARBA00022741"/>
    </source>
</evidence>
<evidence type="ECO:0000259" key="9">
    <source>
        <dbReference type="PROSITE" id="PS50011"/>
    </source>
</evidence>
<dbReference type="InterPro" id="IPR007658">
    <property type="entry name" value="DUF594"/>
</dbReference>
<dbReference type="PROSITE" id="PS00108">
    <property type="entry name" value="PROTEIN_KINASE_ST"/>
    <property type="match status" value="1"/>
</dbReference>
<dbReference type="GO" id="GO:0005524">
    <property type="term" value="F:ATP binding"/>
    <property type="evidence" value="ECO:0007669"/>
    <property type="project" value="UniProtKB-UniRule"/>
</dbReference>
<dbReference type="HOGENOM" id="CLU_258441_0_0_1"/>
<dbReference type="InterPro" id="IPR015943">
    <property type="entry name" value="WD40/YVTN_repeat-like_dom_sf"/>
</dbReference>
<feature type="repeat" description="WD" evidence="5">
    <location>
        <begin position="577"/>
        <end position="609"/>
    </location>
</feature>
<dbReference type="InterPro" id="IPR001680">
    <property type="entry name" value="WD40_rpt"/>
</dbReference>
<name>J3N6T8_ORYBR</name>
<dbReference type="Gene3D" id="2.130.10.10">
    <property type="entry name" value="YVTN repeat-like/Quinoprotein amine dehydrogenase"/>
    <property type="match status" value="1"/>
</dbReference>
<feature type="transmembrane region" description="Helical" evidence="8">
    <location>
        <begin position="1004"/>
        <end position="1023"/>
    </location>
</feature>
<reference evidence="10" key="1">
    <citation type="journal article" date="2013" name="Nat. Commun.">
        <title>Whole-genome sequencing of Oryza brachyantha reveals mechanisms underlying Oryza genome evolution.</title>
        <authorList>
            <person name="Chen J."/>
            <person name="Huang Q."/>
            <person name="Gao D."/>
            <person name="Wang J."/>
            <person name="Lang Y."/>
            <person name="Liu T."/>
            <person name="Li B."/>
            <person name="Bai Z."/>
            <person name="Luis Goicoechea J."/>
            <person name="Liang C."/>
            <person name="Chen C."/>
            <person name="Zhang W."/>
            <person name="Sun S."/>
            <person name="Liao Y."/>
            <person name="Zhang X."/>
            <person name="Yang L."/>
            <person name="Song C."/>
            <person name="Wang M."/>
            <person name="Shi J."/>
            <person name="Liu G."/>
            <person name="Liu J."/>
            <person name="Zhou H."/>
            <person name="Zhou W."/>
            <person name="Yu Q."/>
            <person name="An N."/>
            <person name="Chen Y."/>
            <person name="Cai Q."/>
            <person name="Wang B."/>
            <person name="Liu B."/>
            <person name="Min J."/>
            <person name="Huang Y."/>
            <person name="Wu H."/>
            <person name="Li Z."/>
            <person name="Zhang Y."/>
            <person name="Yin Y."/>
            <person name="Song W."/>
            <person name="Jiang J."/>
            <person name="Jackson S.A."/>
            <person name="Wing R.A."/>
            <person name="Wang J."/>
            <person name="Chen M."/>
        </authorList>
    </citation>
    <scope>NUCLEOTIDE SEQUENCE [LARGE SCALE GENOMIC DNA]</scope>
    <source>
        <strain evidence="10">cv. IRGC 101232</strain>
    </source>
</reference>
<keyword evidence="8" id="KW-0472">Membrane</keyword>
<dbReference type="PROSITE" id="PS50011">
    <property type="entry name" value="PROTEIN_KINASE_DOM"/>
    <property type="match status" value="1"/>
</dbReference>
<dbReference type="PANTHER" id="PTHR45707:SF76">
    <property type="entry name" value="PROTEIN KINASE DOMAIN-CONTAINING PROTEIN"/>
    <property type="match status" value="1"/>
</dbReference>
<keyword evidence="5" id="KW-0853">WD repeat</keyword>
<dbReference type="Pfam" id="PF00069">
    <property type="entry name" value="Pkinase"/>
    <property type="match status" value="1"/>
</dbReference>
<dbReference type="Pfam" id="PF13968">
    <property type="entry name" value="DUF4220"/>
    <property type="match status" value="1"/>
</dbReference>
<dbReference type="Proteomes" id="UP000006038">
    <property type="component" value="Chromosome 11"/>
</dbReference>
<dbReference type="SUPFAM" id="SSF50978">
    <property type="entry name" value="WD40 repeat-like"/>
    <property type="match status" value="1"/>
</dbReference>
<keyword evidence="8" id="KW-0812">Transmembrane</keyword>
<dbReference type="SMART" id="SM00220">
    <property type="entry name" value="S_TKc"/>
    <property type="match status" value="1"/>
</dbReference>
<feature type="repeat" description="WD" evidence="5">
    <location>
        <begin position="473"/>
        <end position="505"/>
    </location>
</feature>
<dbReference type="Pfam" id="PF00400">
    <property type="entry name" value="WD40"/>
    <property type="match status" value="2"/>
</dbReference>
<dbReference type="InterPro" id="IPR008271">
    <property type="entry name" value="Ser/Thr_kinase_AS"/>
</dbReference>
<keyword evidence="2 6" id="KW-0547">Nucleotide-binding</keyword>
<keyword evidence="11" id="KW-1185">Reference proteome</keyword>
<dbReference type="Gene3D" id="1.10.510.10">
    <property type="entry name" value="Transferase(Phosphotransferase) domain 1"/>
    <property type="match status" value="1"/>
</dbReference>
<evidence type="ECO:0000313" key="11">
    <source>
        <dbReference type="Proteomes" id="UP000006038"/>
    </source>
</evidence>
<keyword evidence="4 6" id="KW-0067">ATP-binding</keyword>
<evidence type="ECO:0000256" key="4">
    <source>
        <dbReference type="ARBA" id="ARBA00022840"/>
    </source>
</evidence>
<evidence type="ECO:0000256" key="5">
    <source>
        <dbReference type="PROSITE-ProRule" id="PRU00221"/>
    </source>
</evidence>
<dbReference type="FunFam" id="1.10.510.10:FF:000625">
    <property type="entry name" value="Cysteine-rich receptor-like protein kinase 6"/>
    <property type="match status" value="1"/>
</dbReference>
<dbReference type="SMART" id="SM00320">
    <property type="entry name" value="WD40"/>
    <property type="match status" value="4"/>
</dbReference>
<proteinExistence type="predicted"/>
<feature type="transmembrane region" description="Helical" evidence="8">
    <location>
        <begin position="817"/>
        <end position="833"/>
    </location>
</feature>
<feature type="transmembrane region" description="Helical" evidence="8">
    <location>
        <begin position="719"/>
        <end position="740"/>
    </location>
</feature>
<dbReference type="eggNOG" id="KOG0276">
    <property type="taxonomic scope" value="Eukaryota"/>
</dbReference>
<dbReference type="InterPro" id="IPR011009">
    <property type="entry name" value="Kinase-like_dom_sf"/>
</dbReference>
<evidence type="ECO:0000256" key="7">
    <source>
        <dbReference type="SAM" id="MobiDB-lite"/>
    </source>
</evidence>
<feature type="domain" description="Protein kinase" evidence="9">
    <location>
        <begin position="18"/>
        <end position="307"/>
    </location>
</feature>
<dbReference type="STRING" id="4533.J3N6T8"/>
<evidence type="ECO:0000256" key="1">
    <source>
        <dbReference type="ARBA" id="ARBA00022679"/>
    </source>
</evidence>
<feature type="region of interest" description="Disordered" evidence="7">
    <location>
        <begin position="654"/>
        <end position="673"/>
    </location>
</feature>
<dbReference type="PANTHER" id="PTHR45707">
    <property type="entry name" value="C2 CALCIUM/LIPID-BINDING PLANT PHOSPHORIBOSYLTRANSFERASE FAMILY PROTEIN"/>
    <property type="match status" value="1"/>
</dbReference>
<dbReference type="InterPro" id="IPR017441">
    <property type="entry name" value="Protein_kinase_ATP_BS"/>
</dbReference>
<evidence type="ECO:0000256" key="3">
    <source>
        <dbReference type="ARBA" id="ARBA00022777"/>
    </source>
</evidence>
<dbReference type="EnsemblPlants" id="OB11G15240.1">
    <property type="protein sequence ID" value="OB11G15240.1"/>
    <property type="gene ID" value="OB11G15240"/>
</dbReference>
<dbReference type="InterPro" id="IPR036322">
    <property type="entry name" value="WD40_repeat_dom_sf"/>
</dbReference>
<organism evidence="10">
    <name type="scientific">Oryza brachyantha</name>
    <name type="common">malo sina</name>
    <dbReference type="NCBI Taxonomy" id="4533"/>
    <lineage>
        <taxon>Eukaryota</taxon>
        <taxon>Viridiplantae</taxon>
        <taxon>Streptophyta</taxon>
        <taxon>Embryophyta</taxon>
        <taxon>Tracheophyta</taxon>
        <taxon>Spermatophyta</taxon>
        <taxon>Magnoliopsida</taxon>
        <taxon>Liliopsida</taxon>
        <taxon>Poales</taxon>
        <taxon>Poaceae</taxon>
        <taxon>BOP clade</taxon>
        <taxon>Oryzoideae</taxon>
        <taxon>Oryzeae</taxon>
        <taxon>Oryzinae</taxon>
        <taxon>Oryza</taxon>
    </lineage>
</organism>
<dbReference type="InterPro" id="IPR025315">
    <property type="entry name" value="DUF4220"/>
</dbReference>
<dbReference type="PROSITE" id="PS50082">
    <property type="entry name" value="WD_REPEATS_2"/>
    <property type="match status" value="2"/>
</dbReference>
<evidence type="ECO:0000256" key="6">
    <source>
        <dbReference type="PROSITE-ProRule" id="PRU10141"/>
    </source>
</evidence>
<dbReference type="GO" id="GO:0004672">
    <property type="term" value="F:protein kinase activity"/>
    <property type="evidence" value="ECO:0007669"/>
    <property type="project" value="InterPro"/>
</dbReference>
<dbReference type="PROSITE" id="PS00107">
    <property type="entry name" value="PROTEIN_KINASE_ATP"/>
    <property type="match status" value="1"/>
</dbReference>
<accession>J3N6T8</accession>
<dbReference type="PROSITE" id="PS50294">
    <property type="entry name" value="WD_REPEATS_REGION"/>
    <property type="match status" value="1"/>
</dbReference>
<evidence type="ECO:0000256" key="8">
    <source>
        <dbReference type="SAM" id="Phobius"/>
    </source>
</evidence>
<evidence type="ECO:0000313" key="10">
    <source>
        <dbReference type="EnsemblPlants" id="OB11G15240.1"/>
    </source>
</evidence>
<reference evidence="10" key="2">
    <citation type="submission" date="2013-04" db="UniProtKB">
        <authorList>
            <consortium name="EnsemblPlants"/>
        </authorList>
    </citation>
    <scope>IDENTIFICATION</scope>
</reference>
<dbReference type="SUPFAM" id="SSF56112">
    <property type="entry name" value="Protein kinase-like (PK-like)"/>
    <property type="match status" value="1"/>
</dbReference>
<feature type="compositionally biased region" description="Polar residues" evidence="7">
    <location>
        <begin position="657"/>
        <end position="673"/>
    </location>
</feature>
<dbReference type="Gramene" id="OB11G15240.1">
    <property type="protein sequence ID" value="OB11G15240.1"/>
    <property type="gene ID" value="OB11G15240"/>
</dbReference>
<dbReference type="Gene3D" id="3.30.200.20">
    <property type="entry name" value="Phosphorylase Kinase, domain 1"/>
    <property type="match status" value="1"/>
</dbReference>
<dbReference type="InterPro" id="IPR000719">
    <property type="entry name" value="Prot_kinase_dom"/>
</dbReference>
<protein>
    <recommendedName>
        <fullName evidence="9">Protein kinase domain-containing protein</fullName>
    </recommendedName>
</protein>
<dbReference type="FunFam" id="3.30.200.20:FF:000465">
    <property type="entry name" value="Cysteine-rich receptor-like protein kinase 6"/>
    <property type="match status" value="1"/>
</dbReference>
<keyword evidence="8" id="KW-1133">Transmembrane helix</keyword>
<dbReference type="Pfam" id="PF04578">
    <property type="entry name" value="DUF594"/>
    <property type="match status" value="1"/>
</dbReference>
<feature type="binding site" evidence="6">
    <location>
        <position position="46"/>
    </location>
    <ligand>
        <name>ATP</name>
        <dbReference type="ChEBI" id="CHEBI:30616"/>
    </ligand>
</feature>